<keyword evidence="2" id="KW-0472">Membrane</keyword>
<gene>
    <name evidence="3" type="ORF">ACJRO7_022485</name>
</gene>
<keyword evidence="2" id="KW-0812">Transmembrane</keyword>
<dbReference type="Proteomes" id="UP001634007">
    <property type="component" value="Unassembled WGS sequence"/>
</dbReference>
<accession>A0ABD3K3N8</accession>
<dbReference type="AlphaFoldDB" id="A0ABD3K3N8"/>
<feature type="region of interest" description="Disordered" evidence="1">
    <location>
        <begin position="62"/>
        <end position="180"/>
    </location>
</feature>
<evidence type="ECO:0000256" key="2">
    <source>
        <dbReference type="SAM" id="Phobius"/>
    </source>
</evidence>
<feature type="compositionally biased region" description="Basic and acidic residues" evidence="1">
    <location>
        <begin position="80"/>
        <end position="94"/>
    </location>
</feature>
<sequence length="180" mass="20243">MSRQPFDRNQRTRTSDLRHVILACLLLILLLVICFVLLYEVSPPSLKNHHSEISPLGRKELRPRVVGQASTSEIIEEEVERAGGKRGEIDKLQESEAAAEEDSEVGDDEGDVASDGDIEEEEEVEEMDDLVDEEEEEEEESEAEEEEDGERERDVTGKQIDRPSSAMEERASSEGEKSSL</sequence>
<feature type="compositionally biased region" description="Basic and acidic residues" evidence="1">
    <location>
        <begin position="150"/>
        <end position="180"/>
    </location>
</feature>
<proteinExistence type="predicted"/>
<keyword evidence="2" id="KW-1133">Transmembrane helix</keyword>
<organism evidence="3 4">
    <name type="scientific">Eucalyptus globulus</name>
    <name type="common">Tasmanian blue gum</name>
    <dbReference type="NCBI Taxonomy" id="34317"/>
    <lineage>
        <taxon>Eukaryota</taxon>
        <taxon>Viridiplantae</taxon>
        <taxon>Streptophyta</taxon>
        <taxon>Embryophyta</taxon>
        <taxon>Tracheophyta</taxon>
        <taxon>Spermatophyta</taxon>
        <taxon>Magnoliopsida</taxon>
        <taxon>eudicotyledons</taxon>
        <taxon>Gunneridae</taxon>
        <taxon>Pentapetalae</taxon>
        <taxon>rosids</taxon>
        <taxon>malvids</taxon>
        <taxon>Myrtales</taxon>
        <taxon>Myrtaceae</taxon>
        <taxon>Myrtoideae</taxon>
        <taxon>Eucalypteae</taxon>
        <taxon>Eucalyptus</taxon>
    </lineage>
</organism>
<feature type="transmembrane region" description="Helical" evidence="2">
    <location>
        <begin position="20"/>
        <end position="39"/>
    </location>
</feature>
<comment type="caution">
    <text evidence="3">The sequence shown here is derived from an EMBL/GenBank/DDBJ whole genome shotgun (WGS) entry which is preliminary data.</text>
</comment>
<dbReference type="EMBL" id="JBJKBG010000006">
    <property type="protein sequence ID" value="KAL3732968.1"/>
    <property type="molecule type" value="Genomic_DNA"/>
</dbReference>
<reference evidence="3 4" key="1">
    <citation type="submission" date="2024-11" db="EMBL/GenBank/DDBJ databases">
        <title>Chromosome-level genome assembly of Eucalyptus globulus Labill. provides insights into its genome evolution.</title>
        <authorList>
            <person name="Li X."/>
        </authorList>
    </citation>
    <scope>NUCLEOTIDE SEQUENCE [LARGE SCALE GENOMIC DNA]</scope>
    <source>
        <strain evidence="3">CL2024</strain>
        <tissue evidence="3">Fresh tender leaves</tissue>
    </source>
</reference>
<evidence type="ECO:0000313" key="3">
    <source>
        <dbReference type="EMBL" id="KAL3732968.1"/>
    </source>
</evidence>
<name>A0ABD3K3N8_EUCGL</name>
<keyword evidence="4" id="KW-1185">Reference proteome</keyword>
<evidence type="ECO:0000256" key="1">
    <source>
        <dbReference type="SAM" id="MobiDB-lite"/>
    </source>
</evidence>
<evidence type="ECO:0000313" key="4">
    <source>
        <dbReference type="Proteomes" id="UP001634007"/>
    </source>
</evidence>
<feature type="compositionally biased region" description="Acidic residues" evidence="1">
    <location>
        <begin position="97"/>
        <end position="149"/>
    </location>
</feature>
<protein>
    <submittedName>
        <fullName evidence="3">Uncharacterized protein</fullName>
    </submittedName>
</protein>